<evidence type="ECO:0000313" key="3">
    <source>
        <dbReference type="EMBL" id="KAL2799653.1"/>
    </source>
</evidence>
<reference evidence="3 4" key="1">
    <citation type="submission" date="2024-07" db="EMBL/GenBank/DDBJ databases">
        <title>Section-level genome sequencing and comparative genomics of Aspergillus sections Usti and Cavernicolus.</title>
        <authorList>
            <consortium name="Lawrence Berkeley National Laboratory"/>
            <person name="Nybo J.L."/>
            <person name="Vesth T.C."/>
            <person name="Theobald S."/>
            <person name="Frisvad J.C."/>
            <person name="Larsen T.O."/>
            <person name="Kjaerboelling I."/>
            <person name="Rothschild-Mancinelli K."/>
            <person name="Lyhne E.K."/>
            <person name="Kogle M.E."/>
            <person name="Barry K."/>
            <person name="Clum A."/>
            <person name="Na H."/>
            <person name="Ledsgaard L."/>
            <person name="Lin J."/>
            <person name="Lipzen A."/>
            <person name="Kuo A."/>
            <person name="Riley R."/>
            <person name="Mondo S."/>
            <person name="Labutti K."/>
            <person name="Haridas S."/>
            <person name="Pangalinan J."/>
            <person name="Salamov A.A."/>
            <person name="Simmons B.A."/>
            <person name="Magnuson J.K."/>
            <person name="Chen J."/>
            <person name="Drula E."/>
            <person name="Henrissat B."/>
            <person name="Wiebenga A."/>
            <person name="Lubbers R.J."/>
            <person name="Gomes A.C."/>
            <person name="Makela M.R."/>
            <person name="Stajich J."/>
            <person name="Grigoriev I.V."/>
            <person name="Mortensen U.H."/>
            <person name="De Vries R.P."/>
            <person name="Baker S.E."/>
            <person name="Andersen M.R."/>
        </authorList>
    </citation>
    <scope>NUCLEOTIDE SEQUENCE [LARGE SCALE GENOMIC DNA]</scope>
    <source>
        <strain evidence="3 4">CBS 209.92</strain>
    </source>
</reference>
<keyword evidence="2" id="KW-1133">Transmembrane helix</keyword>
<evidence type="ECO:0008006" key="5">
    <source>
        <dbReference type="Google" id="ProtNLM"/>
    </source>
</evidence>
<sequence length="88" mass="10306">MTRHYFLVFASLGLGSEPFARFYPVSFWRWDTGRKCFGENPFLFFISYIPIYLRILFWIVNHVLIDIRDGGMGGHPRGQTTGKDDDIQ</sequence>
<feature type="region of interest" description="Disordered" evidence="1">
    <location>
        <begin position="69"/>
        <end position="88"/>
    </location>
</feature>
<protein>
    <recommendedName>
        <fullName evidence="5">TLC domain-containing protein</fullName>
    </recommendedName>
</protein>
<keyword evidence="2" id="KW-0812">Transmembrane</keyword>
<evidence type="ECO:0000313" key="4">
    <source>
        <dbReference type="Proteomes" id="UP001610563"/>
    </source>
</evidence>
<evidence type="ECO:0000256" key="1">
    <source>
        <dbReference type="SAM" id="MobiDB-lite"/>
    </source>
</evidence>
<organism evidence="3 4">
    <name type="scientific">Aspergillus keveii</name>
    <dbReference type="NCBI Taxonomy" id="714993"/>
    <lineage>
        <taxon>Eukaryota</taxon>
        <taxon>Fungi</taxon>
        <taxon>Dikarya</taxon>
        <taxon>Ascomycota</taxon>
        <taxon>Pezizomycotina</taxon>
        <taxon>Eurotiomycetes</taxon>
        <taxon>Eurotiomycetidae</taxon>
        <taxon>Eurotiales</taxon>
        <taxon>Aspergillaceae</taxon>
        <taxon>Aspergillus</taxon>
        <taxon>Aspergillus subgen. Nidulantes</taxon>
    </lineage>
</organism>
<keyword evidence="4" id="KW-1185">Reference proteome</keyword>
<accession>A0ABR4GKS0</accession>
<dbReference type="Proteomes" id="UP001610563">
    <property type="component" value="Unassembled WGS sequence"/>
</dbReference>
<name>A0ABR4GKS0_9EURO</name>
<gene>
    <name evidence="3" type="ORF">BJX66DRAFT_244661</name>
</gene>
<feature type="transmembrane region" description="Helical" evidence="2">
    <location>
        <begin position="42"/>
        <end position="65"/>
    </location>
</feature>
<proteinExistence type="predicted"/>
<keyword evidence="2" id="KW-0472">Membrane</keyword>
<evidence type="ECO:0000256" key="2">
    <source>
        <dbReference type="SAM" id="Phobius"/>
    </source>
</evidence>
<dbReference type="EMBL" id="JBFTWV010000007">
    <property type="protein sequence ID" value="KAL2799653.1"/>
    <property type="molecule type" value="Genomic_DNA"/>
</dbReference>
<comment type="caution">
    <text evidence="3">The sequence shown here is derived from an EMBL/GenBank/DDBJ whole genome shotgun (WGS) entry which is preliminary data.</text>
</comment>